<feature type="domain" description="SWIM-type" evidence="2">
    <location>
        <begin position="176"/>
        <end position="209"/>
    </location>
</feature>
<evidence type="ECO:0000313" key="3">
    <source>
        <dbReference type="EMBL" id="SEJ28804.1"/>
    </source>
</evidence>
<evidence type="ECO:0000313" key="4">
    <source>
        <dbReference type="Proteomes" id="UP000198888"/>
    </source>
</evidence>
<dbReference type="AlphaFoldDB" id="A0A1H6XMN2"/>
<dbReference type="EMBL" id="FNYR01000040">
    <property type="protein sequence ID" value="SEJ28804.1"/>
    <property type="molecule type" value="Genomic_DNA"/>
</dbReference>
<evidence type="ECO:0000259" key="2">
    <source>
        <dbReference type="PROSITE" id="PS50966"/>
    </source>
</evidence>
<dbReference type="GO" id="GO:0008270">
    <property type="term" value="F:zinc ion binding"/>
    <property type="evidence" value="ECO:0007669"/>
    <property type="project" value="UniProtKB-KW"/>
</dbReference>
<sequence length="225" mass="25464">MSELYLSAVLDEAERVAEQHDQIARSADDPAHEYLRYAVLRLLEGETDETTTNGPEIDDVTVGYGEDDAMFDSWGDDVEWWETVAPQDGCTRFRIFYPNEHKVVPRGIVDVMAALGAWRVWAGNAAACGSYNHRERREVHYRWPEGHPVEELLHERLSGPAEAVAPDGGRTGDVRDRLVVDESCTCPDWQQRIPDGGCKHMRRVDNEIKRGRVPRPDGRLPIDAD</sequence>
<dbReference type="InterPro" id="IPR007527">
    <property type="entry name" value="Znf_SWIM"/>
</dbReference>
<dbReference type="RefSeq" id="WP_012659219.1">
    <property type="nucleotide sequence ID" value="NZ_CP024845.1"/>
</dbReference>
<keyword evidence="1" id="KW-0863">Zinc-finger</keyword>
<dbReference type="Proteomes" id="UP000198888">
    <property type="component" value="Unassembled WGS sequence"/>
</dbReference>
<accession>A0A2H4Q2X9</accession>
<dbReference type="GeneID" id="35002758"/>
<keyword evidence="1" id="KW-0862">Zinc</keyword>
<proteinExistence type="predicted"/>
<accession>A0A1H6XMN2</accession>
<gene>
    <name evidence="3" type="ORF">SAMN05444271_14012</name>
</gene>
<dbReference type="OrthoDB" id="142306at2157"/>
<reference evidence="3 4" key="1">
    <citation type="submission" date="2016-10" db="EMBL/GenBank/DDBJ databases">
        <authorList>
            <person name="de Groot N.N."/>
        </authorList>
    </citation>
    <scope>NUCLEOTIDE SEQUENCE [LARGE SCALE GENOMIC DNA]</scope>
    <source>
        <strain evidence="3 4">DSM 22187</strain>
    </source>
</reference>
<keyword evidence="1" id="KW-0479">Metal-binding</keyword>
<evidence type="ECO:0000256" key="1">
    <source>
        <dbReference type="PROSITE-ProRule" id="PRU00325"/>
    </source>
</evidence>
<dbReference type="KEGG" id="hae:halTADL_1975"/>
<name>A0A1H6XMN2_9EURY</name>
<protein>
    <recommendedName>
        <fullName evidence="2">SWIM-type domain-containing protein</fullName>
    </recommendedName>
</protein>
<keyword evidence="4" id="KW-1185">Reference proteome</keyword>
<organism evidence="3 4">
    <name type="scientific">Halohasta litchfieldiae</name>
    <dbReference type="NCBI Taxonomy" id="1073996"/>
    <lineage>
        <taxon>Archaea</taxon>
        <taxon>Methanobacteriati</taxon>
        <taxon>Methanobacteriota</taxon>
        <taxon>Stenosarchaea group</taxon>
        <taxon>Halobacteria</taxon>
        <taxon>Halobacteriales</taxon>
        <taxon>Haloferacaceae</taxon>
        <taxon>Halohasta</taxon>
    </lineage>
</organism>
<dbReference type="PROSITE" id="PS50966">
    <property type="entry name" value="ZF_SWIM"/>
    <property type="match status" value="1"/>
</dbReference>